<dbReference type="InterPro" id="IPR036390">
    <property type="entry name" value="WH_DNA-bd_sf"/>
</dbReference>
<dbReference type="RefSeq" id="WP_344860352.1">
    <property type="nucleotide sequence ID" value="NZ_BAAAZN010000006.1"/>
</dbReference>
<protein>
    <recommendedName>
        <fullName evidence="1">HTH marR-type domain-containing protein</fullName>
    </recommendedName>
</protein>
<reference evidence="3" key="1">
    <citation type="journal article" date="2019" name="Int. J. Syst. Evol. Microbiol.">
        <title>The Global Catalogue of Microorganisms (GCM) 10K type strain sequencing project: providing services to taxonomists for standard genome sequencing and annotation.</title>
        <authorList>
            <consortium name="The Broad Institute Genomics Platform"/>
            <consortium name="The Broad Institute Genome Sequencing Center for Infectious Disease"/>
            <person name="Wu L."/>
            <person name="Ma J."/>
        </authorList>
    </citation>
    <scope>NUCLEOTIDE SEQUENCE [LARGE SCALE GENOMIC DNA]</scope>
    <source>
        <strain evidence="3">JCM 16898</strain>
    </source>
</reference>
<sequence>MRAHTTGRSPGCAAGPAPLASVPGDLIRRSQRVHGRLWGELVSGELTGPQYAVLAVLGKVPDAEQQVVAELTSLDKSSTADVVARLMRKAWIARARDPADSRRYLLSLTSAAALALPTITPQVSAVQDALLAPVPAARREAFAAELAAVARLAECRPFTHREDRIPVLALTAPGHLIRCAQQVHTAFWAEELADRLTGPQYAVLHVVAAHPGINQRRLGELAALDKSTTADVVRRLAGKGRLDRERDPGDGRGRILRLTGNAVQWLAEIHPRVAAVQQRLLDVLPPDDRAAFVGDLARVAFGGEPTAGPDRVSAAFPARA</sequence>
<keyword evidence="3" id="KW-1185">Reference proteome</keyword>
<dbReference type="Pfam" id="PF12802">
    <property type="entry name" value="MarR_2"/>
    <property type="match status" value="2"/>
</dbReference>
<dbReference type="InterPro" id="IPR000835">
    <property type="entry name" value="HTH_MarR-typ"/>
</dbReference>
<organism evidence="2 3">
    <name type="scientific">Amycolatopsis ultiminotia</name>
    <dbReference type="NCBI Taxonomy" id="543629"/>
    <lineage>
        <taxon>Bacteria</taxon>
        <taxon>Bacillati</taxon>
        <taxon>Actinomycetota</taxon>
        <taxon>Actinomycetes</taxon>
        <taxon>Pseudonocardiales</taxon>
        <taxon>Pseudonocardiaceae</taxon>
        <taxon>Amycolatopsis</taxon>
    </lineage>
</organism>
<dbReference type="PANTHER" id="PTHR33164">
    <property type="entry name" value="TRANSCRIPTIONAL REGULATOR, MARR FAMILY"/>
    <property type="match status" value="1"/>
</dbReference>
<evidence type="ECO:0000259" key="1">
    <source>
        <dbReference type="PROSITE" id="PS50995"/>
    </source>
</evidence>
<name>A0ABP6W7P5_9PSEU</name>
<dbReference type="InterPro" id="IPR039422">
    <property type="entry name" value="MarR/SlyA-like"/>
</dbReference>
<dbReference type="Gene3D" id="1.10.10.10">
    <property type="entry name" value="Winged helix-like DNA-binding domain superfamily/Winged helix DNA-binding domain"/>
    <property type="match status" value="2"/>
</dbReference>
<evidence type="ECO:0000313" key="3">
    <source>
        <dbReference type="Proteomes" id="UP001500689"/>
    </source>
</evidence>
<feature type="domain" description="HTH marR-type" evidence="1">
    <location>
        <begin position="139"/>
        <end position="301"/>
    </location>
</feature>
<accession>A0ABP6W7P5</accession>
<dbReference type="SMART" id="SM00347">
    <property type="entry name" value="HTH_MARR"/>
    <property type="match status" value="2"/>
</dbReference>
<dbReference type="Proteomes" id="UP001500689">
    <property type="component" value="Unassembled WGS sequence"/>
</dbReference>
<proteinExistence type="predicted"/>
<gene>
    <name evidence="2" type="ORF">GCM10022222_31840</name>
</gene>
<dbReference type="PROSITE" id="PS50995">
    <property type="entry name" value="HTH_MARR_2"/>
    <property type="match status" value="1"/>
</dbReference>
<comment type="caution">
    <text evidence="2">The sequence shown here is derived from an EMBL/GenBank/DDBJ whole genome shotgun (WGS) entry which is preliminary data.</text>
</comment>
<dbReference type="EMBL" id="BAAAZN010000006">
    <property type="protein sequence ID" value="GAA3545816.1"/>
    <property type="molecule type" value="Genomic_DNA"/>
</dbReference>
<evidence type="ECO:0000313" key="2">
    <source>
        <dbReference type="EMBL" id="GAA3545816.1"/>
    </source>
</evidence>
<dbReference type="SUPFAM" id="SSF46785">
    <property type="entry name" value="Winged helix' DNA-binding domain"/>
    <property type="match status" value="2"/>
</dbReference>
<dbReference type="PANTHER" id="PTHR33164:SF95">
    <property type="entry name" value="TRANSCRIPTIONAL REGULATOR"/>
    <property type="match status" value="1"/>
</dbReference>
<dbReference type="InterPro" id="IPR036388">
    <property type="entry name" value="WH-like_DNA-bd_sf"/>
</dbReference>